<gene>
    <name evidence="2" type="ORF">FGO68_gene7995</name>
</gene>
<sequence length="240" mass="26814">MSNYSKYEFNSTSALEAPSNNSIPYDELEDENVTDDSYVGKWCLNNGDCSLSTFCCSKKKCVPGSICYNGQKQVKDYCDYHFECLTRCCSNTTGRCTHFYECYSMCSSNSDCTSGCCSFGYCSHQGICDQGKKVDGDQCERDEECGGKNGKESECINKRCTPQDSLVSAHFVTMTAMVILFASALTILVYCCFQCLWGEKTPSDFDSDEDYGERRRLRRPLLGGEERGFIGDGAQRRGSQ</sequence>
<evidence type="ECO:0000256" key="1">
    <source>
        <dbReference type="SAM" id="Phobius"/>
    </source>
</evidence>
<keyword evidence="1" id="KW-0472">Membrane</keyword>
<reference evidence="2" key="1">
    <citation type="submission" date="2019-06" db="EMBL/GenBank/DDBJ databases">
        <authorList>
            <person name="Zheng W."/>
        </authorList>
    </citation>
    <scope>NUCLEOTIDE SEQUENCE</scope>
    <source>
        <strain evidence="2">QDHG01</strain>
    </source>
</reference>
<name>A0A8J8NUQ9_HALGN</name>
<dbReference type="OrthoDB" id="10599331at2759"/>
<feature type="transmembrane region" description="Helical" evidence="1">
    <location>
        <begin position="169"/>
        <end position="193"/>
    </location>
</feature>
<dbReference type="EMBL" id="RRYP01005632">
    <property type="protein sequence ID" value="TNV81863.1"/>
    <property type="molecule type" value="Genomic_DNA"/>
</dbReference>
<evidence type="ECO:0000313" key="3">
    <source>
        <dbReference type="Proteomes" id="UP000785679"/>
    </source>
</evidence>
<keyword evidence="1" id="KW-1133">Transmembrane helix</keyword>
<dbReference type="AlphaFoldDB" id="A0A8J8NUQ9"/>
<comment type="caution">
    <text evidence="2">The sequence shown here is derived from an EMBL/GenBank/DDBJ whole genome shotgun (WGS) entry which is preliminary data.</text>
</comment>
<dbReference type="Proteomes" id="UP000785679">
    <property type="component" value="Unassembled WGS sequence"/>
</dbReference>
<accession>A0A8J8NUQ9</accession>
<organism evidence="2 3">
    <name type="scientific">Halteria grandinella</name>
    <dbReference type="NCBI Taxonomy" id="5974"/>
    <lineage>
        <taxon>Eukaryota</taxon>
        <taxon>Sar</taxon>
        <taxon>Alveolata</taxon>
        <taxon>Ciliophora</taxon>
        <taxon>Intramacronucleata</taxon>
        <taxon>Spirotrichea</taxon>
        <taxon>Stichotrichia</taxon>
        <taxon>Sporadotrichida</taxon>
        <taxon>Halteriidae</taxon>
        <taxon>Halteria</taxon>
    </lineage>
</organism>
<protein>
    <submittedName>
        <fullName evidence="2">Uncharacterized protein</fullName>
    </submittedName>
</protein>
<proteinExistence type="predicted"/>
<keyword evidence="3" id="KW-1185">Reference proteome</keyword>
<evidence type="ECO:0000313" key="2">
    <source>
        <dbReference type="EMBL" id="TNV81863.1"/>
    </source>
</evidence>
<keyword evidence="1" id="KW-0812">Transmembrane</keyword>